<name>A0A8S2IS33_9BILA</name>
<sequence>MKSVSPETKVCNVCRTTYYTWKSNNAEFGNIFSRIEEEMTDVEEMINVNSNESIDMDQGYLNNRTSRLMICCICPSNISKNSRVISSEDRYLILLNKNVFVPEDARCCPYHMVNQRPTMAAMNSIAPSSIQYKKFSSNDIQLLISKWQTYFERQKRLDFDNSEALSNDEYQAFTSLSKDQFNDLASQIAGSNIRNSSNRSIPIICELPDKRAISRALESAQVALMSEFVPYNLGFNHVDLEVAKQHLPTKKLQSPQEKIIIKTNDDSLYHWIHIARLGPFFSDFSNNDASIMKNILHRNLDKIVDLLHEFLETNNLKRLTSKWQIADHADILEVFPMLSENHIVNNITLGVFQLKRSRSYAEEETSTTNLSGHVECVVYRCKDFPDLIRVPTRSAHVNCTTYHPIIKFTSDNTLEW</sequence>
<gene>
    <name evidence="1" type="ORF">BYL167_LOCUS1292</name>
</gene>
<dbReference type="EMBL" id="CAJOBH010000188">
    <property type="protein sequence ID" value="CAF3769086.1"/>
    <property type="molecule type" value="Genomic_DNA"/>
</dbReference>
<comment type="caution">
    <text evidence="1">The sequence shown here is derived from an EMBL/GenBank/DDBJ whole genome shotgun (WGS) entry which is preliminary data.</text>
</comment>
<accession>A0A8S2IS33</accession>
<dbReference type="Proteomes" id="UP000681967">
    <property type="component" value="Unassembled WGS sequence"/>
</dbReference>
<proteinExistence type="predicted"/>
<reference evidence="1" key="1">
    <citation type="submission" date="2021-02" db="EMBL/GenBank/DDBJ databases">
        <authorList>
            <person name="Nowell W R."/>
        </authorList>
    </citation>
    <scope>NUCLEOTIDE SEQUENCE</scope>
</reference>
<evidence type="ECO:0000313" key="1">
    <source>
        <dbReference type="EMBL" id="CAF3769086.1"/>
    </source>
</evidence>
<dbReference type="AlphaFoldDB" id="A0A8S2IS33"/>
<evidence type="ECO:0000313" key="2">
    <source>
        <dbReference type="Proteomes" id="UP000681967"/>
    </source>
</evidence>
<protein>
    <submittedName>
        <fullName evidence="1">Uncharacterized protein</fullName>
    </submittedName>
</protein>
<organism evidence="1 2">
    <name type="scientific">Rotaria magnacalcarata</name>
    <dbReference type="NCBI Taxonomy" id="392030"/>
    <lineage>
        <taxon>Eukaryota</taxon>
        <taxon>Metazoa</taxon>
        <taxon>Spiralia</taxon>
        <taxon>Gnathifera</taxon>
        <taxon>Rotifera</taxon>
        <taxon>Eurotatoria</taxon>
        <taxon>Bdelloidea</taxon>
        <taxon>Philodinida</taxon>
        <taxon>Philodinidae</taxon>
        <taxon>Rotaria</taxon>
    </lineage>
</organism>